<keyword evidence="3" id="KW-0496">Mitochondrion</keyword>
<evidence type="ECO:0000313" key="4">
    <source>
        <dbReference type="EMBL" id="KAK2629646.1"/>
    </source>
</evidence>
<keyword evidence="2" id="KW-0809">Transit peptide</keyword>
<dbReference type="EMBL" id="JAUBYV010000001">
    <property type="protein sequence ID" value="KAK2629646.1"/>
    <property type="molecule type" value="Genomic_DNA"/>
</dbReference>
<protein>
    <recommendedName>
        <fullName evidence="6">Tim44-like domain-containing protein</fullName>
    </recommendedName>
</protein>
<evidence type="ECO:0000256" key="2">
    <source>
        <dbReference type="ARBA" id="ARBA00022946"/>
    </source>
</evidence>
<dbReference type="GO" id="GO:0005743">
    <property type="term" value="C:mitochondrial inner membrane"/>
    <property type="evidence" value="ECO:0007669"/>
    <property type="project" value="InterPro"/>
</dbReference>
<dbReference type="PANTHER" id="PTHR28554">
    <property type="entry name" value="39S RIBOSOMAL PROTEIN L45, MITOCHONDRIAL"/>
    <property type="match status" value="1"/>
</dbReference>
<dbReference type="InterPro" id="IPR024621">
    <property type="entry name" value="Mba1"/>
</dbReference>
<name>A0AAD9T4Z9_9HELO</name>
<organism evidence="4 5">
    <name type="scientific">Diplocarpon rosae</name>
    <dbReference type="NCBI Taxonomy" id="946125"/>
    <lineage>
        <taxon>Eukaryota</taxon>
        <taxon>Fungi</taxon>
        <taxon>Dikarya</taxon>
        <taxon>Ascomycota</taxon>
        <taxon>Pezizomycotina</taxon>
        <taxon>Leotiomycetes</taxon>
        <taxon>Helotiales</taxon>
        <taxon>Drepanopezizaceae</taxon>
        <taxon>Diplocarpon</taxon>
    </lineage>
</organism>
<accession>A0AAD9T4Z9</accession>
<sequence length="291" mass="33183">MALSHSFRRPLLTAWRSSPVPPLHCSARRCFSHSLRCPALDKIDRQIRPRQAPDRSLRLASKQAQMAHAMTATDIGLLPETFIRPTGSKLPSFFREPRAAARLLWTLVRRRVRDRVSLFALYISSPREDGKRFWQRKVKLSRKKVTPTAVALHQQMYKSFADGNMAALAKICSDGILQKFQTRIGNREPGQKMLWELVRYNQKPKLVSHRGAKFPSEGHAIRQAVVRIASTQRVVKLMQGKGGAVRRVPGSAKEKDVVEYVVVQRITRDWIEGSWQVWGTTTETPLEKAVE</sequence>
<proteinExistence type="predicted"/>
<gene>
    <name evidence="4" type="ORF">QTJ16_000466</name>
</gene>
<dbReference type="PANTHER" id="PTHR28554:SF1">
    <property type="entry name" value="LARGE RIBOSOMAL SUBUNIT PROTEIN ML45"/>
    <property type="match status" value="1"/>
</dbReference>
<comment type="caution">
    <text evidence="4">The sequence shown here is derived from an EMBL/GenBank/DDBJ whole genome shotgun (WGS) entry which is preliminary data.</text>
</comment>
<dbReference type="Proteomes" id="UP001285354">
    <property type="component" value="Unassembled WGS sequence"/>
</dbReference>
<dbReference type="GO" id="GO:0032979">
    <property type="term" value="P:protein insertion into mitochondrial inner membrane from matrix"/>
    <property type="evidence" value="ECO:0007669"/>
    <property type="project" value="InterPro"/>
</dbReference>
<evidence type="ECO:0000313" key="5">
    <source>
        <dbReference type="Proteomes" id="UP001285354"/>
    </source>
</evidence>
<dbReference type="Pfam" id="PF07961">
    <property type="entry name" value="MBA1"/>
    <property type="match status" value="1"/>
</dbReference>
<reference evidence="4" key="1">
    <citation type="submission" date="2023-06" db="EMBL/GenBank/DDBJ databases">
        <title>Draft genome of Marssonina rosae.</title>
        <authorList>
            <person name="Cheng Q."/>
        </authorList>
    </citation>
    <scope>NUCLEOTIDE SEQUENCE</scope>
    <source>
        <strain evidence="4">R4</strain>
    </source>
</reference>
<keyword evidence="5" id="KW-1185">Reference proteome</keyword>
<comment type="subcellular location">
    <subcellularLocation>
        <location evidence="1">Mitochondrion</location>
    </subcellularLocation>
</comment>
<dbReference type="Gene3D" id="3.10.450.240">
    <property type="match status" value="1"/>
</dbReference>
<evidence type="ECO:0008006" key="6">
    <source>
        <dbReference type="Google" id="ProtNLM"/>
    </source>
</evidence>
<evidence type="ECO:0000256" key="3">
    <source>
        <dbReference type="ARBA" id="ARBA00023128"/>
    </source>
</evidence>
<dbReference type="AlphaFoldDB" id="A0AAD9T4Z9"/>
<dbReference type="InterPro" id="IPR051975">
    <property type="entry name" value="mtLSU_mL45"/>
</dbReference>
<evidence type="ECO:0000256" key="1">
    <source>
        <dbReference type="ARBA" id="ARBA00004173"/>
    </source>
</evidence>